<keyword evidence="5" id="KW-0175">Coiled coil</keyword>
<keyword evidence="2 4" id="KW-0807">Transducer</keyword>
<dbReference type="Pfam" id="PF00015">
    <property type="entry name" value="MCPsignal"/>
    <property type="match status" value="1"/>
</dbReference>
<dbReference type="SUPFAM" id="SSF58104">
    <property type="entry name" value="Methyl-accepting chemotaxis protein (MCP) signaling domain"/>
    <property type="match status" value="1"/>
</dbReference>
<dbReference type="Pfam" id="PF00672">
    <property type="entry name" value="HAMP"/>
    <property type="match status" value="1"/>
</dbReference>
<dbReference type="PROSITE" id="PS50885">
    <property type="entry name" value="HAMP"/>
    <property type="match status" value="1"/>
</dbReference>
<evidence type="ECO:0000256" key="6">
    <source>
        <dbReference type="SAM" id="Phobius"/>
    </source>
</evidence>
<dbReference type="Proteomes" id="UP000198773">
    <property type="component" value="Unassembled WGS sequence"/>
</dbReference>
<dbReference type="PRINTS" id="PR00260">
    <property type="entry name" value="CHEMTRNSDUCR"/>
</dbReference>
<evidence type="ECO:0000259" key="7">
    <source>
        <dbReference type="PROSITE" id="PS50111"/>
    </source>
</evidence>
<dbReference type="InterPro" id="IPR004090">
    <property type="entry name" value="Chemotax_Me-accpt_rcpt"/>
</dbReference>
<organism evidence="9 10">
    <name type="scientific">Alkalimonas amylolytica</name>
    <dbReference type="NCBI Taxonomy" id="152573"/>
    <lineage>
        <taxon>Bacteria</taxon>
        <taxon>Pseudomonadati</taxon>
        <taxon>Pseudomonadota</taxon>
        <taxon>Gammaproteobacteria</taxon>
        <taxon>Alkalimonas</taxon>
    </lineage>
</organism>
<dbReference type="Gene3D" id="1.10.287.950">
    <property type="entry name" value="Methyl-accepting chemotaxis protein"/>
    <property type="match status" value="1"/>
</dbReference>
<dbReference type="CDD" id="cd06225">
    <property type="entry name" value="HAMP"/>
    <property type="match status" value="1"/>
</dbReference>
<reference evidence="9 10" key="1">
    <citation type="submission" date="2016-10" db="EMBL/GenBank/DDBJ databases">
        <authorList>
            <person name="de Groot N.N."/>
        </authorList>
    </citation>
    <scope>NUCLEOTIDE SEQUENCE [LARGE SCALE GENOMIC DNA]</scope>
    <source>
        <strain evidence="9 10">CGMCC 1.3430</strain>
    </source>
</reference>
<keyword evidence="6" id="KW-0472">Membrane</keyword>
<dbReference type="InterPro" id="IPR004089">
    <property type="entry name" value="MCPsignal_dom"/>
</dbReference>
<evidence type="ECO:0000259" key="8">
    <source>
        <dbReference type="PROSITE" id="PS50885"/>
    </source>
</evidence>
<dbReference type="PROSITE" id="PS50111">
    <property type="entry name" value="CHEMOTAXIS_TRANSDUC_2"/>
    <property type="match status" value="1"/>
</dbReference>
<dbReference type="SMART" id="SM00283">
    <property type="entry name" value="MA"/>
    <property type="match status" value="1"/>
</dbReference>
<proteinExistence type="inferred from homology"/>
<comment type="similarity">
    <text evidence="3">Belongs to the methyl-accepting chemotaxis (MCP) protein family.</text>
</comment>
<sequence>MQFQSLRFQLSLGVALLLLISTASMALIGWQSTRSSNQNAIERLDRSMRATAETILTDAARVNALDTASVMNRNYDVAKNLASLMSNTAVGSGNAPYSREQVQLFARHLLQANPSVSSIYTQYEANGYDGRDEHYRGTGIEHSSDQGTLEVYWVASESGLEFIRTPDAADKYLSNLNEFGIREAEWYLCSHDKRRPCLMEPYQYEIRPGYEVLLTSLVYPVLVNGVFRGVAGVDINLPVLQESLLRQAASLYDGQADLYLLSEQQLVVASNRFANQLGQSLQQLAPELATALQQQRSGLFSYQDQLVLAYPIPIEASGSIWYTLVAVPEQVALATAYELSQQLQEDANATTARMLLSGLGLLLLFVALMSVWLRRATKPIVKMSLLMQELAGAEGDLTRTLDSSRHQELQDMAAGFNAFTAKLALMIKALQQFSAQLQQQTHTLVDTSQQTNQATQLQAAEIQNVVSAMHEMTATANEVAQLAGSTAEGAQNAILALNEANGLFQSTLDEFRQVALDVEHSKVQIEEVAGSSQEINQIIEVIQSIAEQTNLLALNAAIEAARAGEQGRGFAVVADEVRTLAARTHSSTDQIKQLIANLQHQVGGAVQQISKNTAGIEQTLSEAVVAYDKLSAATTDISAIADNSFQVATAAEEQNQVSDEINRNISAIGDATRELEQLAQRNNEVSDTIDQITGQMDERLNQLKC</sequence>
<dbReference type="RefSeq" id="WP_091342120.1">
    <property type="nucleotide sequence ID" value="NZ_FNRM01000004.1"/>
</dbReference>
<evidence type="ECO:0000256" key="3">
    <source>
        <dbReference type="ARBA" id="ARBA00029447"/>
    </source>
</evidence>
<name>A0A1H4C8R9_ALKAM</name>
<comment type="subcellular location">
    <subcellularLocation>
        <location evidence="1">Membrane</location>
    </subcellularLocation>
</comment>
<evidence type="ECO:0000256" key="5">
    <source>
        <dbReference type="SAM" id="Coils"/>
    </source>
</evidence>
<dbReference type="CDD" id="cd11386">
    <property type="entry name" value="MCP_signal"/>
    <property type="match status" value="1"/>
</dbReference>
<dbReference type="PANTHER" id="PTHR32089">
    <property type="entry name" value="METHYL-ACCEPTING CHEMOTAXIS PROTEIN MCPB"/>
    <property type="match status" value="1"/>
</dbReference>
<accession>A0A1H4C8R9</accession>
<feature type="coiled-coil region" evidence="5">
    <location>
        <begin position="668"/>
        <end position="695"/>
    </location>
</feature>
<dbReference type="SMART" id="SM00304">
    <property type="entry name" value="HAMP"/>
    <property type="match status" value="1"/>
</dbReference>
<evidence type="ECO:0000256" key="2">
    <source>
        <dbReference type="ARBA" id="ARBA00023224"/>
    </source>
</evidence>
<keyword evidence="10" id="KW-1185">Reference proteome</keyword>
<dbReference type="FunFam" id="1.10.287.950:FF:000001">
    <property type="entry name" value="Methyl-accepting chemotaxis sensory transducer"/>
    <property type="match status" value="1"/>
</dbReference>
<evidence type="ECO:0000313" key="10">
    <source>
        <dbReference type="Proteomes" id="UP000198773"/>
    </source>
</evidence>
<dbReference type="STRING" id="152573.SAMN04488051_10433"/>
<feature type="transmembrane region" description="Helical" evidence="6">
    <location>
        <begin position="354"/>
        <end position="373"/>
    </location>
</feature>
<feature type="domain" description="HAMP" evidence="8">
    <location>
        <begin position="374"/>
        <end position="428"/>
    </location>
</feature>
<dbReference type="PANTHER" id="PTHR32089:SF117">
    <property type="entry name" value="METHYL ACCEPTING SENSORY TRANSDUCER WITH CACHE_1 SMALL MOLECULE BINDING DOMAIN"/>
    <property type="match status" value="1"/>
</dbReference>
<evidence type="ECO:0000313" key="9">
    <source>
        <dbReference type="EMBL" id="SEA56736.1"/>
    </source>
</evidence>
<dbReference type="Gene3D" id="3.30.450.20">
    <property type="entry name" value="PAS domain"/>
    <property type="match status" value="1"/>
</dbReference>
<dbReference type="InterPro" id="IPR003660">
    <property type="entry name" value="HAMP_dom"/>
</dbReference>
<gene>
    <name evidence="9" type="ORF">SAMN04488051_10433</name>
</gene>
<dbReference type="CDD" id="cd12913">
    <property type="entry name" value="PDC1_MCP_like"/>
    <property type="match status" value="1"/>
</dbReference>
<dbReference type="OrthoDB" id="2489132at2"/>
<dbReference type="GO" id="GO:0004888">
    <property type="term" value="F:transmembrane signaling receptor activity"/>
    <property type="evidence" value="ECO:0007669"/>
    <property type="project" value="InterPro"/>
</dbReference>
<dbReference type="GO" id="GO:0007165">
    <property type="term" value="P:signal transduction"/>
    <property type="evidence" value="ECO:0007669"/>
    <property type="project" value="UniProtKB-KW"/>
</dbReference>
<feature type="domain" description="Methyl-accepting transducer" evidence="7">
    <location>
        <begin position="433"/>
        <end position="669"/>
    </location>
</feature>
<dbReference type="GO" id="GO:0006935">
    <property type="term" value="P:chemotaxis"/>
    <property type="evidence" value="ECO:0007669"/>
    <property type="project" value="InterPro"/>
</dbReference>
<dbReference type="EMBL" id="FNRM01000004">
    <property type="protein sequence ID" value="SEA56736.1"/>
    <property type="molecule type" value="Genomic_DNA"/>
</dbReference>
<protein>
    <submittedName>
        <fullName evidence="9">Methyl-accepting chemotaxis protein</fullName>
    </submittedName>
</protein>
<keyword evidence="6" id="KW-1133">Transmembrane helix</keyword>
<keyword evidence="6" id="KW-0812">Transmembrane</keyword>
<evidence type="ECO:0000256" key="4">
    <source>
        <dbReference type="PROSITE-ProRule" id="PRU00284"/>
    </source>
</evidence>
<evidence type="ECO:0000256" key="1">
    <source>
        <dbReference type="ARBA" id="ARBA00004370"/>
    </source>
</evidence>
<dbReference type="AlphaFoldDB" id="A0A1H4C8R9"/>
<dbReference type="GO" id="GO:0016020">
    <property type="term" value="C:membrane"/>
    <property type="evidence" value="ECO:0007669"/>
    <property type="project" value="UniProtKB-SubCell"/>
</dbReference>